<feature type="region of interest" description="Disordered" evidence="1">
    <location>
        <begin position="41"/>
        <end position="68"/>
    </location>
</feature>
<sequence length="108" mass="12380">MDFALRQLRWAEKGVPASADARMPYRSTPMFDEQTLSAALRKRPDIGMGQGADPGSRRPFRLTDIEPPSECILEHSRPGIFRPREMHLVRPLGSMKMQVDFYREPPLL</sequence>
<accession>A0ABT0E1Q2</accession>
<dbReference type="Proteomes" id="UP001203512">
    <property type="component" value="Unassembled WGS sequence"/>
</dbReference>
<dbReference type="SUPFAM" id="SSF51197">
    <property type="entry name" value="Clavaminate synthase-like"/>
    <property type="match status" value="1"/>
</dbReference>
<evidence type="ECO:0000313" key="2">
    <source>
        <dbReference type="EMBL" id="MCK0533303.1"/>
    </source>
</evidence>
<dbReference type="EMBL" id="JALKHS010000019">
    <property type="protein sequence ID" value="MCK0533303.1"/>
    <property type="molecule type" value="Genomic_DNA"/>
</dbReference>
<dbReference type="RefSeq" id="WP_230463256.1">
    <property type="nucleotide sequence ID" value="NZ_JALKHS010000019.1"/>
</dbReference>
<reference evidence="2 3" key="1">
    <citation type="submission" date="2022-04" db="EMBL/GenBank/DDBJ databases">
        <authorList>
            <person name="Huq M.A."/>
        </authorList>
    </citation>
    <scope>NUCLEOTIDE SEQUENCE [LARGE SCALE GENOMIC DNA]</scope>
    <source>
        <strain evidence="2 3">MAH-33</strain>
    </source>
</reference>
<proteinExistence type="predicted"/>
<name>A0ABT0E1Q2_9SPHN</name>
<keyword evidence="3" id="KW-1185">Reference proteome</keyword>
<evidence type="ECO:0000313" key="3">
    <source>
        <dbReference type="Proteomes" id="UP001203512"/>
    </source>
</evidence>
<organism evidence="2 3">
    <name type="scientific">Sphingobium agri</name>
    <dbReference type="NCBI Taxonomy" id="2933566"/>
    <lineage>
        <taxon>Bacteria</taxon>
        <taxon>Pseudomonadati</taxon>
        <taxon>Pseudomonadota</taxon>
        <taxon>Alphaproteobacteria</taxon>
        <taxon>Sphingomonadales</taxon>
        <taxon>Sphingomonadaceae</taxon>
        <taxon>Sphingobium</taxon>
    </lineage>
</organism>
<evidence type="ECO:0000256" key="1">
    <source>
        <dbReference type="SAM" id="MobiDB-lite"/>
    </source>
</evidence>
<gene>
    <name evidence="2" type="ORF">MU848_17060</name>
</gene>
<comment type="caution">
    <text evidence="2">The sequence shown here is derived from an EMBL/GenBank/DDBJ whole genome shotgun (WGS) entry which is preliminary data.</text>
</comment>
<protein>
    <submittedName>
        <fullName evidence="2">Uncharacterized protein</fullName>
    </submittedName>
</protein>